<feature type="transmembrane region" description="Helical" evidence="1">
    <location>
        <begin position="12"/>
        <end position="34"/>
    </location>
</feature>
<evidence type="ECO:0000256" key="1">
    <source>
        <dbReference type="SAM" id="Phobius"/>
    </source>
</evidence>
<dbReference type="EMBL" id="MU252226">
    <property type="protein sequence ID" value="KAG9228001.1"/>
    <property type="molecule type" value="Genomic_DNA"/>
</dbReference>
<organism evidence="2 3">
    <name type="scientific">Amylocarpus encephaloides</name>
    <dbReference type="NCBI Taxonomy" id="45428"/>
    <lineage>
        <taxon>Eukaryota</taxon>
        <taxon>Fungi</taxon>
        <taxon>Dikarya</taxon>
        <taxon>Ascomycota</taxon>
        <taxon>Pezizomycotina</taxon>
        <taxon>Leotiomycetes</taxon>
        <taxon>Helotiales</taxon>
        <taxon>Helotiales incertae sedis</taxon>
        <taxon>Amylocarpus</taxon>
    </lineage>
</organism>
<accession>A0A9P8C0B5</accession>
<reference evidence="2" key="1">
    <citation type="journal article" date="2021" name="IMA Fungus">
        <title>Genomic characterization of three marine fungi, including Emericellopsis atlantica sp. nov. with signatures of a generalist lifestyle and marine biomass degradation.</title>
        <authorList>
            <person name="Hagestad O.C."/>
            <person name="Hou L."/>
            <person name="Andersen J.H."/>
            <person name="Hansen E.H."/>
            <person name="Altermark B."/>
            <person name="Li C."/>
            <person name="Kuhnert E."/>
            <person name="Cox R.J."/>
            <person name="Crous P.W."/>
            <person name="Spatafora J.W."/>
            <person name="Lail K."/>
            <person name="Amirebrahimi M."/>
            <person name="Lipzen A."/>
            <person name="Pangilinan J."/>
            <person name="Andreopoulos W."/>
            <person name="Hayes R.D."/>
            <person name="Ng V."/>
            <person name="Grigoriev I.V."/>
            <person name="Jackson S.A."/>
            <person name="Sutton T.D.S."/>
            <person name="Dobson A.D.W."/>
            <person name="Rama T."/>
        </authorList>
    </citation>
    <scope>NUCLEOTIDE SEQUENCE</scope>
    <source>
        <strain evidence="2">TRa018bII</strain>
    </source>
</reference>
<dbReference type="Proteomes" id="UP000824998">
    <property type="component" value="Unassembled WGS sequence"/>
</dbReference>
<feature type="non-terminal residue" evidence="2">
    <location>
        <position position="1"/>
    </location>
</feature>
<feature type="non-terminal residue" evidence="2">
    <location>
        <position position="62"/>
    </location>
</feature>
<protein>
    <submittedName>
        <fullName evidence="2">Uncharacterized protein</fullName>
    </submittedName>
</protein>
<name>A0A9P8C0B5_9HELO</name>
<keyword evidence="1" id="KW-1133">Transmembrane helix</keyword>
<comment type="caution">
    <text evidence="2">The sequence shown here is derived from an EMBL/GenBank/DDBJ whole genome shotgun (WGS) entry which is preliminary data.</text>
</comment>
<dbReference type="OrthoDB" id="10251412at2759"/>
<keyword evidence="3" id="KW-1185">Reference proteome</keyword>
<keyword evidence="1" id="KW-0812">Transmembrane</keyword>
<evidence type="ECO:0000313" key="2">
    <source>
        <dbReference type="EMBL" id="KAG9228001.1"/>
    </source>
</evidence>
<gene>
    <name evidence="2" type="ORF">BJ875DRAFT_341352</name>
</gene>
<proteinExistence type="predicted"/>
<sequence>YLLYRPSRTRKLSLSLSITSYFSLNIYILSLSTINKASLKSLFNKLLSYYIILLEDINTISS</sequence>
<evidence type="ECO:0000313" key="3">
    <source>
        <dbReference type="Proteomes" id="UP000824998"/>
    </source>
</evidence>
<dbReference type="AlphaFoldDB" id="A0A9P8C0B5"/>
<keyword evidence="1" id="KW-0472">Membrane</keyword>